<dbReference type="PROSITE" id="PS51257">
    <property type="entry name" value="PROKAR_LIPOPROTEIN"/>
    <property type="match status" value="1"/>
</dbReference>
<name>A0A4V4HI05_DENBC</name>
<keyword evidence="3" id="KW-1185">Reference proteome</keyword>
<sequence>MSRGANYFFGFLVTFIALLLLFIGCGLGSRRRLNRRRGLFGDFGNWDSRSEVGEPVPEPELIEPYLQKGGEIWSRIQPLSTNLVPSKPPSGFLRPVPPPMVRSPSRNPAAIHGLSLPTWRPGLPIVTDREKKMDTKDKIDTWAGQSEMQVAVMIAMPSRSRPPDADNERNPVEYQIGVAYVPWDKVCTLYLLLEDSFIP</sequence>
<reference evidence="2 3" key="1">
    <citation type="journal article" date="2019" name="Nat. Ecol. Evol.">
        <title>Megaphylogeny resolves global patterns of mushroom evolution.</title>
        <authorList>
            <person name="Varga T."/>
            <person name="Krizsan K."/>
            <person name="Foldi C."/>
            <person name="Dima B."/>
            <person name="Sanchez-Garcia M."/>
            <person name="Sanchez-Ramirez S."/>
            <person name="Szollosi G.J."/>
            <person name="Szarkandi J.G."/>
            <person name="Papp V."/>
            <person name="Albert L."/>
            <person name="Andreopoulos W."/>
            <person name="Angelini C."/>
            <person name="Antonin V."/>
            <person name="Barry K.W."/>
            <person name="Bougher N.L."/>
            <person name="Buchanan P."/>
            <person name="Buyck B."/>
            <person name="Bense V."/>
            <person name="Catcheside P."/>
            <person name="Chovatia M."/>
            <person name="Cooper J."/>
            <person name="Damon W."/>
            <person name="Desjardin D."/>
            <person name="Finy P."/>
            <person name="Geml J."/>
            <person name="Haridas S."/>
            <person name="Hughes K."/>
            <person name="Justo A."/>
            <person name="Karasinski D."/>
            <person name="Kautmanova I."/>
            <person name="Kiss B."/>
            <person name="Kocsube S."/>
            <person name="Kotiranta H."/>
            <person name="LaButti K.M."/>
            <person name="Lechner B.E."/>
            <person name="Liimatainen K."/>
            <person name="Lipzen A."/>
            <person name="Lukacs Z."/>
            <person name="Mihaltcheva S."/>
            <person name="Morgado L.N."/>
            <person name="Niskanen T."/>
            <person name="Noordeloos M.E."/>
            <person name="Ohm R.A."/>
            <person name="Ortiz-Santana B."/>
            <person name="Ovrebo C."/>
            <person name="Racz N."/>
            <person name="Riley R."/>
            <person name="Savchenko A."/>
            <person name="Shiryaev A."/>
            <person name="Soop K."/>
            <person name="Spirin V."/>
            <person name="Szebenyi C."/>
            <person name="Tomsovsky M."/>
            <person name="Tulloss R.E."/>
            <person name="Uehling J."/>
            <person name="Grigoriev I.V."/>
            <person name="Vagvolgyi C."/>
            <person name="Papp T."/>
            <person name="Martin F.M."/>
            <person name="Miettinen O."/>
            <person name="Hibbett D.S."/>
            <person name="Nagy L.G."/>
        </authorList>
    </citation>
    <scope>NUCLEOTIDE SEQUENCE [LARGE SCALE GENOMIC DNA]</scope>
    <source>
        <strain evidence="2 3">CBS 962.96</strain>
    </source>
</reference>
<dbReference type="Proteomes" id="UP000297245">
    <property type="component" value="Unassembled WGS sequence"/>
</dbReference>
<dbReference type="AlphaFoldDB" id="A0A4V4HI05"/>
<organism evidence="2 3">
    <name type="scientific">Dendrothele bispora (strain CBS 962.96)</name>
    <dbReference type="NCBI Taxonomy" id="1314807"/>
    <lineage>
        <taxon>Eukaryota</taxon>
        <taxon>Fungi</taxon>
        <taxon>Dikarya</taxon>
        <taxon>Basidiomycota</taxon>
        <taxon>Agaricomycotina</taxon>
        <taxon>Agaricomycetes</taxon>
        <taxon>Agaricomycetidae</taxon>
        <taxon>Agaricales</taxon>
        <taxon>Agaricales incertae sedis</taxon>
        <taxon>Dendrothele</taxon>
    </lineage>
</organism>
<keyword evidence="1" id="KW-0472">Membrane</keyword>
<proteinExistence type="predicted"/>
<keyword evidence="1" id="KW-0812">Transmembrane</keyword>
<dbReference type="EMBL" id="ML179053">
    <property type="protein sequence ID" value="THV04746.1"/>
    <property type="molecule type" value="Genomic_DNA"/>
</dbReference>
<feature type="transmembrane region" description="Helical" evidence="1">
    <location>
        <begin position="6"/>
        <end position="27"/>
    </location>
</feature>
<evidence type="ECO:0000256" key="1">
    <source>
        <dbReference type="SAM" id="Phobius"/>
    </source>
</evidence>
<keyword evidence="1" id="KW-1133">Transmembrane helix</keyword>
<evidence type="ECO:0000313" key="2">
    <source>
        <dbReference type="EMBL" id="THV04746.1"/>
    </source>
</evidence>
<accession>A0A4V4HI05</accession>
<gene>
    <name evidence="2" type="ORF">K435DRAFT_790750</name>
</gene>
<evidence type="ECO:0000313" key="3">
    <source>
        <dbReference type="Proteomes" id="UP000297245"/>
    </source>
</evidence>
<protein>
    <submittedName>
        <fullName evidence="2">Uncharacterized protein</fullName>
    </submittedName>
</protein>
<dbReference type="OrthoDB" id="2891248at2759"/>